<dbReference type="VEuPathDB" id="VectorBase:AALB20_028999"/>
<feature type="compositionally biased region" description="Low complexity" evidence="5">
    <location>
        <begin position="14"/>
        <end position="57"/>
    </location>
</feature>
<feature type="compositionally biased region" description="Basic and acidic residues" evidence="5">
    <location>
        <begin position="505"/>
        <end position="520"/>
    </location>
</feature>
<feature type="region of interest" description="Disordered" evidence="5">
    <location>
        <begin position="594"/>
        <end position="617"/>
    </location>
</feature>
<organism evidence="6 7">
    <name type="scientific">Anopheles albimanus</name>
    <name type="common">New world malaria mosquito</name>
    <dbReference type="NCBI Taxonomy" id="7167"/>
    <lineage>
        <taxon>Eukaryota</taxon>
        <taxon>Metazoa</taxon>
        <taxon>Ecdysozoa</taxon>
        <taxon>Arthropoda</taxon>
        <taxon>Hexapoda</taxon>
        <taxon>Insecta</taxon>
        <taxon>Pterygota</taxon>
        <taxon>Neoptera</taxon>
        <taxon>Endopterygota</taxon>
        <taxon>Diptera</taxon>
        <taxon>Nematocera</taxon>
        <taxon>Culicoidea</taxon>
        <taxon>Culicidae</taxon>
        <taxon>Anophelinae</taxon>
        <taxon>Anopheles</taxon>
    </lineage>
</organism>
<dbReference type="InterPro" id="IPR026757">
    <property type="entry name" value="ENTR1"/>
</dbReference>
<evidence type="ECO:0000256" key="3">
    <source>
        <dbReference type="ARBA" id="ARBA00023054"/>
    </source>
</evidence>
<keyword evidence="7" id="KW-1185">Reference proteome</keyword>
<feature type="compositionally biased region" description="Acidic residues" evidence="5">
    <location>
        <begin position="760"/>
        <end position="778"/>
    </location>
</feature>
<evidence type="ECO:0000313" key="7">
    <source>
        <dbReference type="Proteomes" id="UP000069272"/>
    </source>
</evidence>
<dbReference type="VEuPathDB" id="VectorBase:AALB20_038068"/>
<dbReference type="AlphaFoldDB" id="A0A182FBT8"/>
<feature type="region of interest" description="Disordered" evidence="5">
    <location>
        <begin position="401"/>
        <end position="454"/>
    </location>
</feature>
<dbReference type="GO" id="GO:0036064">
    <property type="term" value="C:ciliary basal body"/>
    <property type="evidence" value="ECO:0007669"/>
    <property type="project" value="TreeGrafter"/>
</dbReference>
<dbReference type="GO" id="GO:0005769">
    <property type="term" value="C:early endosome"/>
    <property type="evidence" value="ECO:0007669"/>
    <property type="project" value="TreeGrafter"/>
</dbReference>
<dbReference type="GO" id="GO:0032465">
    <property type="term" value="P:regulation of cytokinesis"/>
    <property type="evidence" value="ECO:0007669"/>
    <property type="project" value="TreeGrafter"/>
</dbReference>
<feature type="region of interest" description="Disordered" evidence="5">
    <location>
        <begin position="260"/>
        <end position="320"/>
    </location>
</feature>
<feature type="region of interest" description="Disordered" evidence="5">
    <location>
        <begin position="668"/>
        <end position="688"/>
    </location>
</feature>
<feature type="compositionally biased region" description="Basic and acidic residues" evidence="5">
    <location>
        <begin position="285"/>
        <end position="299"/>
    </location>
</feature>
<dbReference type="GO" id="GO:0030496">
    <property type="term" value="C:midbody"/>
    <property type="evidence" value="ECO:0007669"/>
    <property type="project" value="TreeGrafter"/>
</dbReference>
<feature type="compositionally biased region" description="Low complexity" evidence="5">
    <location>
        <begin position="526"/>
        <end position="541"/>
    </location>
</feature>
<feature type="region of interest" description="Disordered" evidence="5">
    <location>
        <begin position="730"/>
        <end position="778"/>
    </location>
</feature>
<dbReference type="GO" id="GO:1903566">
    <property type="term" value="P:positive regulation of protein localization to cilium"/>
    <property type="evidence" value="ECO:0007669"/>
    <property type="project" value="TreeGrafter"/>
</dbReference>
<feature type="region of interest" description="Disordered" evidence="5">
    <location>
        <begin position="159"/>
        <end position="222"/>
    </location>
</feature>
<keyword evidence="3 4" id="KW-0175">Coiled coil</keyword>
<dbReference type="PANTHER" id="PTHR31259">
    <property type="entry name" value="ENDOSOME-ASSOCIATED TRAFFICKING REGULATOR 1"/>
    <property type="match status" value="1"/>
</dbReference>
<dbReference type="GO" id="GO:0055037">
    <property type="term" value="C:recycling endosome"/>
    <property type="evidence" value="ECO:0007669"/>
    <property type="project" value="TreeGrafter"/>
</dbReference>
<feature type="compositionally biased region" description="Polar residues" evidence="5">
    <location>
        <begin position="195"/>
        <end position="205"/>
    </location>
</feature>
<evidence type="ECO:0000256" key="5">
    <source>
        <dbReference type="SAM" id="MobiDB-lite"/>
    </source>
</evidence>
<feature type="compositionally biased region" description="Basic and acidic residues" evidence="5">
    <location>
        <begin position="261"/>
        <end position="270"/>
    </location>
</feature>
<dbReference type="Proteomes" id="UP000069272">
    <property type="component" value="Chromosome 3R"/>
</dbReference>
<reference evidence="6 7" key="1">
    <citation type="journal article" date="2017" name="G3 (Bethesda)">
        <title>The Physical Genome Mapping of Anopheles albimanus Corrected Scaffold Misassemblies and Identified Interarm Rearrangements in Genus Anopheles.</title>
        <authorList>
            <person name="Artemov G.N."/>
            <person name="Peery A.N."/>
            <person name="Jiang X."/>
            <person name="Tu Z."/>
            <person name="Stegniy V.N."/>
            <person name="Sharakhova M.V."/>
            <person name="Sharakhov I.V."/>
        </authorList>
    </citation>
    <scope>NUCLEOTIDE SEQUENCE [LARGE SCALE GENOMIC DNA]</scope>
    <source>
        <strain evidence="6 7">ALBI9_A</strain>
    </source>
</reference>
<protein>
    <recommendedName>
        <fullName evidence="2">Endosome-associated-trafficking regulator 1</fullName>
    </recommendedName>
</protein>
<accession>A0A182FBT8</accession>
<dbReference type="VEuPathDB" id="VectorBase:AALB003972"/>
<comment type="similarity">
    <text evidence="1">Belongs to the ENTR1 family.</text>
</comment>
<dbReference type="STRING" id="7167.A0A182FBT8"/>
<dbReference type="PANTHER" id="PTHR31259:SF3">
    <property type="entry name" value="ENDOSOME-ASSOCIATED-TRAFFICKING REGULATOR 1"/>
    <property type="match status" value="1"/>
</dbReference>
<name>A0A182FBT8_ANOAL</name>
<evidence type="ECO:0000313" key="6">
    <source>
        <dbReference type="EnsemblMetazoa" id="AALB003972-PA"/>
    </source>
</evidence>
<feature type="region of interest" description="Disordered" evidence="5">
    <location>
        <begin position="1"/>
        <end position="122"/>
    </location>
</feature>
<evidence type="ECO:0000256" key="4">
    <source>
        <dbReference type="SAM" id="Coils"/>
    </source>
</evidence>
<feature type="region of interest" description="Disordered" evidence="5">
    <location>
        <begin position="490"/>
        <end position="545"/>
    </location>
</feature>
<evidence type="ECO:0000256" key="1">
    <source>
        <dbReference type="ARBA" id="ARBA00007791"/>
    </source>
</evidence>
<proteinExistence type="inferred from homology"/>
<dbReference type="GO" id="GO:0045724">
    <property type="term" value="P:positive regulation of cilium assembly"/>
    <property type="evidence" value="ECO:0007669"/>
    <property type="project" value="TreeGrafter"/>
</dbReference>
<dbReference type="CDD" id="cd14686">
    <property type="entry name" value="bZIP"/>
    <property type="match status" value="1"/>
</dbReference>
<feature type="compositionally biased region" description="Polar residues" evidence="5">
    <location>
        <begin position="1"/>
        <end position="12"/>
    </location>
</feature>
<evidence type="ECO:0000256" key="2">
    <source>
        <dbReference type="ARBA" id="ARBA00016007"/>
    </source>
</evidence>
<sequence length="869" mass="90818">MANDNNDINTDELTAGSSSAASCSATTGKGAAVGAGSSVEASESTSEQPTAAPAPAEVPRREENPFSFKHFLKWDGPVSSGGSGTSSHNHHNGGGTVGSSGGIANISSINHSRSTSNINGHGTIANDVERMSAEVLQAGGTGNDMTGFAIPASSNNATGGSTVTGGTGSPSKSATTSSLHVVSSTTTGARPKIPQFQSVNTLSSESKMKRSPRFPSFDSQSSLSDFAADELRFPRPGPGVGGAGGSGIYTSRSNSSFCSGRLRDGDRIGDDSVPGVGGYVQRSYSHYDIDPDSPDRDGLVPDGIGTAEDDDRTGGPAGRLVGASAEFSAALPDFVQDHLVMEQWYNTLPKGGGSRGPSGSGPVLAEFEHGLGDPVGRGDVQPALLNDMPFDLTGNIGGGGGVGRSRATGTLPLDLDPAAGNAGLDRTQRRITPTPSADLPPDLTEGGANGGILDPGSGIGGPYYYPGGQSPPLAAAASAGTADKIHRLPDFLSDGPIHSSGRLADVTHDTPHGTGSEERANHHRLQQQQQQHQQQQHQQQQHQRELHYQNRLEIEQMVNERLRRELDSSRRTVGEQSRRIRELERDLETMVSLAGPQQTHHHHSLTTSGSSGSTQSNANSFMLAKSRAATAEAEVQRLKQKLAGMTAELETLRRENERLKECEGAIGGTGAGASALPRGSPNSPHQTSRFLRSQTLALRQAAASAENNLRQLLSGVENLRSMANEIESFNGTFSPGTHGEGSGTRAGASISEPYRHRAGDDDDGDDDDDDDDDDEGDDDALVKSVVYQRLCFGDHLAGCAIIIMSERLVAALGTSLSRLVGGVLPGRSALTGQRLYGDYESLSQCADDHRRANDGAIPVSFVLDDKEGD</sequence>
<dbReference type="GO" id="GO:0005813">
    <property type="term" value="C:centrosome"/>
    <property type="evidence" value="ECO:0007669"/>
    <property type="project" value="TreeGrafter"/>
</dbReference>
<feature type="compositionally biased region" description="Gly residues" evidence="5">
    <location>
        <begin position="92"/>
        <end position="101"/>
    </location>
</feature>
<feature type="compositionally biased region" description="Low complexity" evidence="5">
    <location>
        <begin position="169"/>
        <end position="187"/>
    </location>
</feature>
<reference evidence="6" key="2">
    <citation type="submission" date="2022-08" db="UniProtKB">
        <authorList>
            <consortium name="EnsemblMetazoa"/>
        </authorList>
    </citation>
    <scope>IDENTIFICATION</scope>
    <source>
        <strain evidence="6">STECLA/ALBI9_A</strain>
    </source>
</reference>
<feature type="coiled-coil region" evidence="4">
    <location>
        <begin position="621"/>
        <end position="662"/>
    </location>
</feature>
<dbReference type="EnsemblMetazoa" id="AALB003972-RA">
    <property type="protein sequence ID" value="AALB003972-PA"/>
    <property type="gene ID" value="AALB003972"/>
</dbReference>
<feature type="compositionally biased region" description="Low complexity" evidence="5">
    <location>
        <begin position="605"/>
        <end position="616"/>
    </location>
</feature>
<feature type="compositionally biased region" description="Low complexity" evidence="5">
    <location>
        <begin position="102"/>
        <end position="112"/>
    </location>
</feature>